<feature type="domain" description="ATP-cone" evidence="5">
    <location>
        <begin position="31"/>
        <end position="128"/>
    </location>
</feature>
<dbReference type="GO" id="GO:0006260">
    <property type="term" value="P:DNA replication"/>
    <property type="evidence" value="ECO:0007669"/>
    <property type="project" value="InterPro"/>
</dbReference>
<dbReference type="PANTHER" id="PTHR21075">
    <property type="entry name" value="ANAEROBIC RIBONUCLEOSIDE-TRIPHOSPHATE REDUCTASE"/>
    <property type="match status" value="1"/>
</dbReference>
<evidence type="ECO:0000256" key="3">
    <source>
        <dbReference type="PROSITE-ProRule" id="PRU00492"/>
    </source>
</evidence>
<dbReference type="KEGG" id="ssm:Spirs_1454"/>
<evidence type="ECO:0000313" key="7">
    <source>
        <dbReference type="Proteomes" id="UP000002318"/>
    </source>
</evidence>
<evidence type="ECO:0000256" key="4">
    <source>
        <dbReference type="SAM" id="MobiDB-lite"/>
    </source>
</evidence>
<dbReference type="Gene3D" id="3.40.30.10">
    <property type="entry name" value="Glutaredoxin"/>
    <property type="match status" value="1"/>
</dbReference>
<dbReference type="STRING" id="573413.Spirs_1454"/>
<dbReference type="SUPFAM" id="SSF52833">
    <property type="entry name" value="Thioredoxin-like"/>
    <property type="match status" value="1"/>
</dbReference>
<dbReference type="EMBL" id="CP002116">
    <property type="protein sequence ID" value="ADK80581.1"/>
    <property type="molecule type" value="Genomic_DNA"/>
</dbReference>
<dbReference type="OrthoDB" id="9804622at2"/>
<dbReference type="NCBIfam" id="NF006126">
    <property type="entry name" value="PRK08270.1"/>
    <property type="match status" value="1"/>
</dbReference>
<evidence type="ECO:0000256" key="1">
    <source>
        <dbReference type="ARBA" id="ARBA00022741"/>
    </source>
</evidence>
<name>E1R546_SEDSS</name>
<feature type="compositionally biased region" description="Basic and acidic residues" evidence="4">
    <location>
        <begin position="9"/>
        <end position="21"/>
    </location>
</feature>
<keyword evidence="7" id="KW-1185">Reference proteome</keyword>
<keyword evidence="1 3" id="KW-0547">Nucleotide-binding</keyword>
<dbReference type="GO" id="GO:0009265">
    <property type="term" value="P:2'-deoxyribonucleotide biosynthetic process"/>
    <property type="evidence" value="ECO:0007669"/>
    <property type="project" value="TreeGrafter"/>
</dbReference>
<dbReference type="Pfam" id="PF03477">
    <property type="entry name" value="ATP-cone"/>
    <property type="match status" value="1"/>
</dbReference>
<sequence>MTSLQSEWAKIRSSSEIHDGGHAGGQKAPVRWIVRRDGGLVPYDRERILSAVARAIEATGRGEEGSLAEGLTLAVEEKLRSGFAARHPNSAPAVEEIQDIVETTLIEAGEAAVAKAYILYRARHEAIRDAKKLLLDIDLTMDGYLSQSDWRVNENANVNYSLGGLILHNSGTITANYWLKNVYPAEIAEAHRNADFHIHDLSMFSGYCAGWSLRELIIKGLGGVAGKISSKPARHLSTLVQQMVNFLGVMQNEWAGAQAFSSFDTYLAPFVKIEKLEEEQVRQSIQSFLFGVNTPSRWGSQAPFTNITLDWTVPRDLAERKAIVGGEEQEFTYGDCQKEMDLINKVFIELMLKGDAEGRGFQYPIPTYNITEEFQWDGENARLLFEMTGKYGTPYFQNFISSDLDPGDVRSMCCRLQLDKRELRKRGGGLFGSDELTGSIGVVTINLPRIGYLSAGKQEFFRRLDHLMELAAESLIIKRKVIAQLYDTGLFPYTREYLSGLSNHFSTIGICGMNEALLNFLGEDITGQEGRSFALEILSHMREKLADFQERTGDLFNLEATPAESTSYRLALHDRNHYPDIITSGEDEPFYTNSSQLPVNFTNDIFDALDHQEALQSLYTGGTVFHGFVGEAIDDWKSCRALVRAMAEGYRIPYYTISPTYSVCPDHGYLSGEHFTCPRCGKVAEVYTRIVGYYRSVANWNKGKREEYGKRKLFEVKESLDTKNEKKTSAGEVEKRAAATEQVKEGSGKAAVRWLGFFRKACPSCPPVKEAAATLPFPGEAVDVDKEEGLALAADHQVYSTPTVILFDDKGEVVARAGSRDELEAVM</sequence>
<dbReference type="InterPro" id="IPR036249">
    <property type="entry name" value="Thioredoxin-like_sf"/>
</dbReference>
<dbReference type="GO" id="GO:0031250">
    <property type="term" value="C:anaerobic ribonucleoside-triphosphate reductase complex"/>
    <property type="evidence" value="ECO:0007669"/>
    <property type="project" value="TreeGrafter"/>
</dbReference>
<dbReference type="NCBIfam" id="TIGR02487">
    <property type="entry name" value="NrdD"/>
    <property type="match status" value="1"/>
</dbReference>
<dbReference type="CDD" id="cd02947">
    <property type="entry name" value="TRX_family"/>
    <property type="match status" value="1"/>
</dbReference>
<feature type="region of interest" description="Disordered" evidence="4">
    <location>
        <begin position="1"/>
        <end position="25"/>
    </location>
</feature>
<dbReference type="Pfam" id="PF13597">
    <property type="entry name" value="NRDD"/>
    <property type="match status" value="1"/>
</dbReference>
<reference evidence="6 7" key="1">
    <citation type="journal article" date="2010" name="Stand. Genomic Sci.">
        <title>Complete genome sequence of Spirochaeta smaragdinae type strain (SEBR 4228).</title>
        <authorList>
            <person name="Mavromatis K."/>
            <person name="Yasawong M."/>
            <person name="Chertkov O."/>
            <person name="Lapidus A."/>
            <person name="Lucas S."/>
            <person name="Nolan M."/>
            <person name="Del Rio T.G."/>
            <person name="Tice H."/>
            <person name="Cheng J.F."/>
            <person name="Pitluck S."/>
            <person name="Liolios K."/>
            <person name="Ivanova N."/>
            <person name="Tapia R."/>
            <person name="Han C."/>
            <person name="Bruce D."/>
            <person name="Goodwin L."/>
            <person name="Pati A."/>
            <person name="Chen A."/>
            <person name="Palaniappan K."/>
            <person name="Land M."/>
            <person name="Hauser L."/>
            <person name="Chang Y.J."/>
            <person name="Jeffries C.D."/>
            <person name="Detter J.C."/>
            <person name="Rohde M."/>
            <person name="Brambilla E."/>
            <person name="Spring S."/>
            <person name="Goker M."/>
            <person name="Sikorski J."/>
            <person name="Woyke T."/>
            <person name="Bristow J."/>
            <person name="Eisen J.A."/>
            <person name="Markowitz V."/>
            <person name="Hugenholtz P."/>
            <person name="Klenk H.P."/>
            <person name="Kyrpides N.C."/>
        </authorList>
    </citation>
    <scope>NUCLEOTIDE SEQUENCE [LARGE SCALE GENOMIC DNA]</scope>
    <source>
        <strain evidence="7">DSM 11293 / JCM 15392 / SEBR 4228</strain>
    </source>
</reference>
<dbReference type="AlphaFoldDB" id="E1R546"/>
<proteinExistence type="predicted"/>
<dbReference type="InterPro" id="IPR012833">
    <property type="entry name" value="NrdD"/>
</dbReference>
<evidence type="ECO:0000313" key="6">
    <source>
        <dbReference type="EMBL" id="ADK80581.1"/>
    </source>
</evidence>
<dbReference type="CDD" id="cd01675">
    <property type="entry name" value="RNR_III"/>
    <property type="match status" value="1"/>
</dbReference>
<dbReference type="Proteomes" id="UP000002318">
    <property type="component" value="Chromosome"/>
</dbReference>
<dbReference type="GO" id="GO:0008998">
    <property type="term" value="F:ribonucleoside-triphosphate reductase (thioredoxin) activity"/>
    <property type="evidence" value="ECO:0007669"/>
    <property type="project" value="InterPro"/>
</dbReference>
<gene>
    <name evidence="6" type="ordered locus">Spirs_1454</name>
</gene>
<dbReference type="HOGENOM" id="CLU_002707_0_2_12"/>
<accession>E1R546</accession>
<keyword evidence="2 3" id="KW-0067">ATP-binding</keyword>
<dbReference type="GO" id="GO:0004748">
    <property type="term" value="F:ribonucleoside-diphosphate reductase activity, thioredoxin disulfide as acceptor"/>
    <property type="evidence" value="ECO:0007669"/>
    <property type="project" value="TreeGrafter"/>
</dbReference>
<dbReference type="PANTHER" id="PTHR21075:SF0">
    <property type="entry name" value="ANAEROBIC RIBONUCLEOSIDE-TRIPHOSPHATE REDUCTASE"/>
    <property type="match status" value="1"/>
</dbReference>
<dbReference type="InterPro" id="IPR005144">
    <property type="entry name" value="ATP-cone_dom"/>
</dbReference>
<dbReference type="SUPFAM" id="SSF51998">
    <property type="entry name" value="PFL-like glycyl radical enzymes"/>
    <property type="match status" value="1"/>
</dbReference>
<dbReference type="eggNOG" id="COG1328">
    <property type="taxonomic scope" value="Bacteria"/>
</dbReference>
<dbReference type="eggNOG" id="COG0526">
    <property type="taxonomic scope" value="Bacteria"/>
</dbReference>
<evidence type="ECO:0000256" key="2">
    <source>
        <dbReference type="ARBA" id="ARBA00022840"/>
    </source>
</evidence>
<evidence type="ECO:0000259" key="5">
    <source>
        <dbReference type="PROSITE" id="PS51161"/>
    </source>
</evidence>
<dbReference type="Gene3D" id="3.20.70.20">
    <property type="match status" value="1"/>
</dbReference>
<protein>
    <submittedName>
        <fullName evidence="6">Anaerobic ribonucleoside-triphosphate reductase</fullName>
    </submittedName>
</protein>
<dbReference type="PROSITE" id="PS51161">
    <property type="entry name" value="ATP_CONE"/>
    <property type="match status" value="1"/>
</dbReference>
<dbReference type="GO" id="GO:0005524">
    <property type="term" value="F:ATP binding"/>
    <property type="evidence" value="ECO:0007669"/>
    <property type="project" value="UniProtKB-UniRule"/>
</dbReference>
<organism evidence="6 7">
    <name type="scientific">Sediminispirochaeta smaragdinae (strain DSM 11293 / JCM 15392 / SEBR 4228)</name>
    <name type="common">Spirochaeta smaragdinae</name>
    <dbReference type="NCBI Taxonomy" id="573413"/>
    <lineage>
        <taxon>Bacteria</taxon>
        <taxon>Pseudomonadati</taxon>
        <taxon>Spirochaetota</taxon>
        <taxon>Spirochaetia</taxon>
        <taxon>Spirochaetales</taxon>
        <taxon>Spirochaetaceae</taxon>
        <taxon>Sediminispirochaeta</taxon>
    </lineage>
</organism>